<evidence type="ECO:0000259" key="7">
    <source>
        <dbReference type="PROSITE" id="PS51918"/>
    </source>
</evidence>
<dbReference type="PROSITE" id="PS51918">
    <property type="entry name" value="RADICAL_SAM"/>
    <property type="match status" value="1"/>
</dbReference>
<dbReference type="SFLD" id="SFLDG01386">
    <property type="entry name" value="main_SPASM_domain-containing"/>
    <property type="match status" value="1"/>
</dbReference>
<dbReference type="PANTHER" id="PTHR43787">
    <property type="entry name" value="FEMO COFACTOR BIOSYNTHESIS PROTEIN NIFB-RELATED"/>
    <property type="match status" value="1"/>
</dbReference>
<keyword evidence="5" id="KW-0408">Iron</keyword>
<dbReference type="InterPro" id="IPR058240">
    <property type="entry name" value="rSAM_sf"/>
</dbReference>
<evidence type="ECO:0000313" key="9">
    <source>
        <dbReference type="Proteomes" id="UP000649075"/>
    </source>
</evidence>
<dbReference type="InterPro" id="IPR023885">
    <property type="entry name" value="4Fe4S-binding_SPASM_dom"/>
</dbReference>
<dbReference type="SFLD" id="SFLDG01384">
    <property type="entry name" value="thioether_bond_formation_requi"/>
    <property type="match status" value="1"/>
</dbReference>
<dbReference type="InterPro" id="IPR023867">
    <property type="entry name" value="Sulphatase_maturase_rSAM"/>
</dbReference>
<comment type="cofactor">
    <cofactor evidence="1">
        <name>[4Fe-4S] cluster</name>
        <dbReference type="ChEBI" id="CHEBI:49883"/>
    </cofactor>
</comment>
<dbReference type="RefSeq" id="WP_003864722.1">
    <property type="nucleotide sequence ID" value="NZ_JACRWH010000030.1"/>
</dbReference>
<dbReference type="InterPro" id="IPR007197">
    <property type="entry name" value="rSAM"/>
</dbReference>
<comment type="caution">
    <text evidence="8">The sequence shown here is derived from an EMBL/GenBank/DDBJ whole genome shotgun (WGS) entry which is preliminary data.</text>
</comment>
<proteinExistence type="predicted"/>
<evidence type="ECO:0000256" key="3">
    <source>
        <dbReference type="ARBA" id="ARBA00022691"/>
    </source>
</evidence>
<keyword evidence="2" id="KW-0004">4Fe-4S</keyword>
<dbReference type="Gene3D" id="3.20.20.70">
    <property type="entry name" value="Aldolase class I"/>
    <property type="match status" value="1"/>
</dbReference>
<evidence type="ECO:0000256" key="2">
    <source>
        <dbReference type="ARBA" id="ARBA00022485"/>
    </source>
</evidence>
<dbReference type="CDD" id="cd01335">
    <property type="entry name" value="Radical_SAM"/>
    <property type="match status" value="1"/>
</dbReference>
<dbReference type="InterPro" id="IPR013785">
    <property type="entry name" value="Aldolase_TIM"/>
</dbReference>
<keyword evidence="9" id="KW-1185">Reference proteome</keyword>
<gene>
    <name evidence="8" type="ORF">H8911_07650</name>
</gene>
<keyword evidence="4" id="KW-0479">Metal-binding</keyword>
<dbReference type="Proteomes" id="UP000649075">
    <property type="component" value="Unassembled WGS sequence"/>
</dbReference>
<sequence length="446" mass="51816">MKSERALLEERIFEMKQSLYNYCFKNGDNIIMFNARTNALAKLSLNEYEQLKKCDLGTKSTITKELKEALVYGGYLLEDKTNELDIVKNNVLASRFSNNILNLTIAPTSNCNFRCPYCFEKDVLRPGKMTDSTVNDIYKFIEKEMSHLEAVNITWYGGEPLLEMETICTLSKRLIELCKLNNVRYFASIITNGYLLTKEVMVKLIDCKIKNIQITLDGPKSYHDNRRYLIGKKPTFDRILNNIKDFGDISSNCNFPFISVRMNVDKNNIDGVNELKRLMTDSPYNRYINFYIAAVYDKSDVYNTYTYTSKEFKEIESSLKSEKSNDYKQYYPEAMATHCVCDTLTGLVIDADGSLYKCWEEMGDLEYCIGNISDFKYCSMNHIYYDYMLYNPLENKKCKNCSVLPICMGGGCLHRILRDGYNPDCDYIRKNIQKNIEKSYILMNNI</sequence>
<organism evidence="8 9">
    <name type="scientific">Holdemanella hominis</name>
    <dbReference type="NCBI Taxonomy" id="2764327"/>
    <lineage>
        <taxon>Bacteria</taxon>
        <taxon>Bacillati</taxon>
        <taxon>Bacillota</taxon>
        <taxon>Erysipelotrichia</taxon>
        <taxon>Erysipelotrichales</taxon>
        <taxon>Erysipelotrichaceae</taxon>
        <taxon>Holdemanella</taxon>
    </lineage>
</organism>
<accession>A0ABR7KJ81</accession>
<dbReference type="NCBIfam" id="TIGR04085">
    <property type="entry name" value="rSAM_more_4Fe4S"/>
    <property type="match status" value="1"/>
</dbReference>
<name>A0ABR7KJ81_9FIRM</name>
<reference evidence="8 9" key="1">
    <citation type="submission" date="2020-08" db="EMBL/GenBank/DDBJ databases">
        <authorList>
            <person name="Liu C."/>
            <person name="Sun Q."/>
        </authorList>
    </citation>
    <scope>NUCLEOTIDE SEQUENCE [LARGE SCALE GENOMIC DNA]</scope>
    <source>
        <strain evidence="8 9">L34</strain>
    </source>
</reference>
<keyword evidence="3" id="KW-0949">S-adenosyl-L-methionine</keyword>
<dbReference type="Pfam" id="PF04055">
    <property type="entry name" value="Radical_SAM"/>
    <property type="match status" value="1"/>
</dbReference>
<dbReference type="SFLD" id="SFLDG01067">
    <property type="entry name" value="SPASM/twitch_domain_containing"/>
    <property type="match status" value="1"/>
</dbReference>
<evidence type="ECO:0000256" key="5">
    <source>
        <dbReference type="ARBA" id="ARBA00023004"/>
    </source>
</evidence>
<evidence type="ECO:0000256" key="4">
    <source>
        <dbReference type="ARBA" id="ARBA00022723"/>
    </source>
</evidence>
<dbReference type="SUPFAM" id="SSF102114">
    <property type="entry name" value="Radical SAM enzymes"/>
    <property type="match status" value="1"/>
</dbReference>
<feature type="domain" description="Radical SAM core" evidence="7">
    <location>
        <begin position="95"/>
        <end position="334"/>
    </location>
</feature>
<evidence type="ECO:0000256" key="1">
    <source>
        <dbReference type="ARBA" id="ARBA00001966"/>
    </source>
</evidence>
<evidence type="ECO:0000256" key="6">
    <source>
        <dbReference type="ARBA" id="ARBA00023014"/>
    </source>
</evidence>
<dbReference type="SFLD" id="SFLDS00029">
    <property type="entry name" value="Radical_SAM"/>
    <property type="match status" value="1"/>
</dbReference>
<dbReference type="PANTHER" id="PTHR43787:SF3">
    <property type="entry name" value="ARYLSULFATASE REGULATORY PROTEIN"/>
    <property type="match status" value="1"/>
</dbReference>
<dbReference type="EMBL" id="JACRWH010000030">
    <property type="protein sequence ID" value="MBC6012609.1"/>
    <property type="molecule type" value="Genomic_DNA"/>
</dbReference>
<protein>
    <submittedName>
        <fullName evidence="8">SPASM domain-containing protein</fullName>
    </submittedName>
</protein>
<evidence type="ECO:0000313" key="8">
    <source>
        <dbReference type="EMBL" id="MBC6012609.1"/>
    </source>
</evidence>
<keyword evidence="6" id="KW-0411">Iron-sulfur</keyword>